<feature type="signal peptide" evidence="1">
    <location>
        <begin position="1"/>
        <end position="22"/>
    </location>
</feature>
<keyword evidence="3" id="KW-1185">Reference proteome</keyword>
<reference evidence="2 3" key="1">
    <citation type="submission" date="2018-06" db="EMBL/GenBank/DDBJ databases">
        <title>The draft genome sequence of Crocinitomix sp. SM1701.</title>
        <authorList>
            <person name="Zhang X."/>
        </authorList>
    </citation>
    <scope>NUCLEOTIDE SEQUENCE [LARGE SCALE GENOMIC DNA]</scope>
    <source>
        <strain evidence="2 3">SM1701</strain>
    </source>
</reference>
<accession>A0A2W1NL72</accession>
<organism evidence="2 3">
    <name type="scientific">Putridiphycobacter roseus</name>
    <dbReference type="NCBI Taxonomy" id="2219161"/>
    <lineage>
        <taxon>Bacteria</taxon>
        <taxon>Pseudomonadati</taxon>
        <taxon>Bacteroidota</taxon>
        <taxon>Flavobacteriia</taxon>
        <taxon>Flavobacteriales</taxon>
        <taxon>Crocinitomicaceae</taxon>
        <taxon>Putridiphycobacter</taxon>
    </lineage>
</organism>
<sequence>MIKNLLTLFLFLCIMVSAVSQINVTSTQTPQQLVTNVLAGTGITVSNVEFNASTALAQVAQPQIGFFSAVGTTFPIGSGLILATGNAALAVGPNNSGSATDNTGVAIDPNDADLDAISNSTYNNEAILEFDFVPIGDSLEFKFIFASEEWHEFSLGINDGFAFFLSGPGIAGPYSNGGENIALLPGTTTPVTMFNVNNGTSNTGPCVNCQYLVDNTGGLDVQYDGHTVVLTAAATVQCGQTYHIKIAIGDASDQALDSGVFLEASSFSSPLPQVSVLPIDENGDLILDGVLPEGCIDAGLLLIKPEGYTDSIYTMSLTIGGTAINGTDYTSLNNSYVIPVGVDTISITIAAFLDGLVEGNETLIIGTYFLSPCGDTINIVDTLTIVDIAPDYNILTEDLIIECPTDSTLIVIGTDGGIPNIDFDWLNSNEINDSIWVPTSMPGINYYPVLATDYCGITALDSVKVTVNAIPQANIYFIADSIFTCVGVNGVNLAVDSVSNAYDPTAITYNWTPVAGTQSSINVFPTAAQNWYYLNVFDGCSNLLDSVFVQVDTAAVDSVVIVAALGCPGQTASGGSVTVYPNAVNWTYTLIGNGITTGPQAGNVFNNLVGNLGYNLVAMDPDGCIFDENILVPQVNSTLTATFDNSALKGVSCAGGNDGEAAIVNINGGVNQPTNGPYNVVWNHNNGTVINGGVAVFNGNASVNTLFGGSWQVLVVEQNSGCAWSHLFEVTDPAPLQVNVTPNNPQCFGNANGSISVAVLGGTGPYLIDIFDAQGNNLSNGANVANALIAGTYAYTVTDANGCQGSGTVDLVEPEPISVTYNKTDILCYGIDNGSVDITGVINAAGNTDEIQFYWTPSTDGRDGYGKISQSNMGPGEYQIVIIDANGCSKDVVIKIKDTTEIVLSLNTTAAFCRTAGYQSGNGVVYGTAEGGAGNYSYVWENLTTGQTSSFTTWAGRSPGDYELTVTDNNGCVQSDTVYLDSLNPKGDFTVTSDAFLNPTIYEGTEDVTVKLTNLSTHFSDPNNPLSDTIFQWNLYTNSIDDGKWFFTYDLKDKVDTTYKGEEVYQVCLVAKNYNDCVDTTCKAIIVHKAPKLDLPNVFTPGAFPNNTFFFPNEGLETLEAIVFNRYGIEVYRFTSPNDAWDGTHFKSGKVCTEGVYFYTYKAAATNGDTFEGKGTVTLIHAKK</sequence>
<dbReference type="Pfam" id="PF13585">
    <property type="entry name" value="CHU_C"/>
    <property type="match status" value="1"/>
</dbReference>
<dbReference type="InterPro" id="IPR025667">
    <property type="entry name" value="SprB_repeat"/>
</dbReference>
<evidence type="ECO:0000313" key="2">
    <source>
        <dbReference type="EMBL" id="PZE18596.1"/>
    </source>
</evidence>
<evidence type="ECO:0008006" key="4">
    <source>
        <dbReference type="Google" id="ProtNLM"/>
    </source>
</evidence>
<keyword evidence="1" id="KW-0732">Signal</keyword>
<protein>
    <recommendedName>
        <fullName evidence="4">Calx-beta domain-containing protein</fullName>
    </recommendedName>
</protein>
<dbReference type="SUPFAM" id="SSF141072">
    <property type="entry name" value="CalX-like"/>
    <property type="match status" value="1"/>
</dbReference>
<feature type="chain" id="PRO_5015877577" description="Calx-beta domain-containing protein" evidence="1">
    <location>
        <begin position="23"/>
        <end position="1184"/>
    </location>
</feature>
<evidence type="ECO:0000313" key="3">
    <source>
        <dbReference type="Proteomes" id="UP000249248"/>
    </source>
</evidence>
<evidence type="ECO:0000256" key="1">
    <source>
        <dbReference type="SAM" id="SignalP"/>
    </source>
</evidence>
<dbReference type="OrthoDB" id="608579at2"/>
<dbReference type="InterPro" id="IPR038081">
    <property type="entry name" value="CalX-like_sf"/>
</dbReference>
<name>A0A2W1NL72_9FLAO</name>
<dbReference type="Pfam" id="PF13573">
    <property type="entry name" value="SprB"/>
    <property type="match status" value="1"/>
</dbReference>
<dbReference type="Gene3D" id="2.60.40.2030">
    <property type="match status" value="1"/>
</dbReference>
<dbReference type="AlphaFoldDB" id="A0A2W1NL72"/>
<dbReference type="InterPro" id="IPR049804">
    <property type="entry name" value="Choice_anch_L"/>
</dbReference>
<dbReference type="Proteomes" id="UP000249248">
    <property type="component" value="Unassembled WGS sequence"/>
</dbReference>
<dbReference type="EMBL" id="QKSB01000001">
    <property type="protein sequence ID" value="PZE18596.1"/>
    <property type="molecule type" value="Genomic_DNA"/>
</dbReference>
<dbReference type="RefSeq" id="WP_111061497.1">
    <property type="nucleotide sequence ID" value="NZ_JBHUCU010000007.1"/>
</dbReference>
<dbReference type="NCBIfam" id="NF038133">
    <property type="entry name" value="choice_anch_L"/>
    <property type="match status" value="1"/>
</dbReference>
<proteinExistence type="predicted"/>
<gene>
    <name evidence="2" type="ORF">DNU06_01835</name>
</gene>
<comment type="caution">
    <text evidence="2">The sequence shown here is derived from an EMBL/GenBank/DDBJ whole genome shotgun (WGS) entry which is preliminary data.</text>
</comment>